<dbReference type="InterPro" id="IPR053891">
    <property type="entry name" value="Shisa_N"/>
</dbReference>
<gene>
    <name evidence="3" type="ORF">HPB51_018792</name>
</gene>
<sequence>MNVYVLLSLAIVFLTTFVDYALATTCTKETFGRTQYFTCPGPVDRPVAQYCCGTKKFRYCCDLSNYSDAM</sequence>
<proteinExistence type="predicted"/>
<organism evidence="3 4">
    <name type="scientific">Rhipicephalus microplus</name>
    <name type="common">Cattle tick</name>
    <name type="synonym">Boophilus microplus</name>
    <dbReference type="NCBI Taxonomy" id="6941"/>
    <lineage>
        <taxon>Eukaryota</taxon>
        <taxon>Metazoa</taxon>
        <taxon>Ecdysozoa</taxon>
        <taxon>Arthropoda</taxon>
        <taxon>Chelicerata</taxon>
        <taxon>Arachnida</taxon>
        <taxon>Acari</taxon>
        <taxon>Parasitiformes</taxon>
        <taxon>Ixodida</taxon>
        <taxon>Ixodoidea</taxon>
        <taxon>Ixodidae</taxon>
        <taxon>Rhipicephalinae</taxon>
        <taxon>Rhipicephalus</taxon>
        <taxon>Boophilus</taxon>
    </lineage>
</organism>
<evidence type="ECO:0000256" key="1">
    <source>
        <dbReference type="SAM" id="SignalP"/>
    </source>
</evidence>
<accession>A0A9J6DIP8</accession>
<dbReference type="Pfam" id="PF13908">
    <property type="entry name" value="Shisa_N"/>
    <property type="match status" value="1"/>
</dbReference>
<protein>
    <recommendedName>
        <fullName evidence="2">Shisa N-terminal domain-containing protein</fullName>
    </recommendedName>
</protein>
<reference evidence="3" key="2">
    <citation type="submission" date="2021-09" db="EMBL/GenBank/DDBJ databases">
        <authorList>
            <person name="Jia N."/>
            <person name="Wang J."/>
            <person name="Shi W."/>
            <person name="Du L."/>
            <person name="Sun Y."/>
            <person name="Zhan W."/>
            <person name="Jiang J."/>
            <person name="Wang Q."/>
            <person name="Zhang B."/>
            <person name="Ji P."/>
            <person name="Sakyi L.B."/>
            <person name="Cui X."/>
            <person name="Yuan T."/>
            <person name="Jiang B."/>
            <person name="Yang W."/>
            <person name="Lam T.T.-Y."/>
            <person name="Chang Q."/>
            <person name="Ding S."/>
            <person name="Wang X."/>
            <person name="Zhu J."/>
            <person name="Ruan X."/>
            <person name="Zhao L."/>
            <person name="Wei J."/>
            <person name="Que T."/>
            <person name="Du C."/>
            <person name="Cheng J."/>
            <person name="Dai P."/>
            <person name="Han X."/>
            <person name="Huang E."/>
            <person name="Gao Y."/>
            <person name="Liu J."/>
            <person name="Shao H."/>
            <person name="Ye R."/>
            <person name="Li L."/>
            <person name="Wei W."/>
            <person name="Wang X."/>
            <person name="Wang C."/>
            <person name="Huo Q."/>
            <person name="Li W."/>
            <person name="Guo W."/>
            <person name="Chen H."/>
            <person name="Chen S."/>
            <person name="Zhou L."/>
            <person name="Zhou L."/>
            <person name="Ni X."/>
            <person name="Tian J."/>
            <person name="Zhou Y."/>
            <person name="Sheng Y."/>
            <person name="Liu T."/>
            <person name="Pan Y."/>
            <person name="Xia L."/>
            <person name="Li J."/>
            <person name="Zhao F."/>
            <person name="Cao W."/>
        </authorList>
    </citation>
    <scope>NUCLEOTIDE SEQUENCE</scope>
    <source>
        <strain evidence="3">Rmic-2018</strain>
        <tissue evidence="3">Larvae</tissue>
    </source>
</reference>
<evidence type="ECO:0000259" key="2">
    <source>
        <dbReference type="Pfam" id="PF13908"/>
    </source>
</evidence>
<dbReference type="VEuPathDB" id="VectorBase:LOC119174741"/>
<dbReference type="EMBL" id="JABSTU010000009">
    <property type="protein sequence ID" value="KAH8021943.1"/>
    <property type="molecule type" value="Genomic_DNA"/>
</dbReference>
<feature type="signal peptide" evidence="1">
    <location>
        <begin position="1"/>
        <end position="23"/>
    </location>
</feature>
<feature type="chain" id="PRO_5039939407" description="Shisa N-terminal domain-containing protein" evidence="1">
    <location>
        <begin position="24"/>
        <end position="70"/>
    </location>
</feature>
<dbReference type="AlphaFoldDB" id="A0A9J6DIP8"/>
<evidence type="ECO:0000313" key="4">
    <source>
        <dbReference type="Proteomes" id="UP000821866"/>
    </source>
</evidence>
<keyword evidence="4" id="KW-1185">Reference proteome</keyword>
<evidence type="ECO:0000313" key="3">
    <source>
        <dbReference type="EMBL" id="KAH8021943.1"/>
    </source>
</evidence>
<reference evidence="3" key="1">
    <citation type="journal article" date="2020" name="Cell">
        <title>Large-Scale Comparative Analyses of Tick Genomes Elucidate Their Genetic Diversity and Vector Capacities.</title>
        <authorList>
            <consortium name="Tick Genome and Microbiome Consortium (TIGMIC)"/>
            <person name="Jia N."/>
            <person name="Wang J."/>
            <person name="Shi W."/>
            <person name="Du L."/>
            <person name="Sun Y."/>
            <person name="Zhan W."/>
            <person name="Jiang J.F."/>
            <person name="Wang Q."/>
            <person name="Zhang B."/>
            <person name="Ji P."/>
            <person name="Bell-Sakyi L."/>
            <person name="Cui X.M."/>
            <person name="Yuan T.T."/>
            <person name="Jiang B.G."/>
            <person name="Yang W.F."/>
            <person name="Lam T.T."/>
            <person name="Chang Q.C."/>
            <person name="Ding S.J."/>
            <person name="Wang X.J."/>
            <person name="Zhu J.G."/>
            <person name="Ruan X.D."/>
            <person name="Zhao L."/>
            <person name="Wei J.T."/>
            <person name="Ye R.Z."/>
            <person name="Que T.C."/>
            <person name="Du C.H."/>
            <person name="Zhou Y.H."/>
            <person name="Cheng J.X."/>
            <person name="Dai P.F."/>
            <person name="Guo W.B."/>
            <person name="Han X.H."/>
            <person name="Huang E.J."/>
            <person name="Li L.F."/>
            <person name="Wei W."/>
            <person name="Gao Y.C."/>
            <person name="Liu J.Z."/>
            <person name="Shao H.Z."/>
            <person name="Wang X."/>
            <person name="Wang C.C."/>
            <person name="Yang T.C."/>
            <person name="Huo Q.B."/>
            <person name="Li W."/>
            <person name="Chen H.Y."/>
            <person name="Chen S.E."/>
            <person name="Zhou L.G."/>
            <person name="Ni X.B."/>
            <person name="Tian J.H."/>
            <person name="Sheng Y."/>
            <person name="Liu T."/>
            <person name="Pan Y.S."/>
            <person name="Xia L.Y."/>
            <person name="Li J."/>
            <person name="Zhao F."/>
            <person name="Cao W.C."/>
        </authorList>
    </citation>
    <scope>NUCLEOTIDE SEQUENCE</scope>
    <source>
        <strain evidence="3">Rmic-2018</strain>
    </source>
</reference>
<feature type="domain" description="Shisa N-terminal" evidence="2">
    <location>
        <begin position="35"/>
        <end position="64"/>
    </location>
</feature>
<comment type="caution">
    <text evidence="3">The sequence shown here is derived from an EMBL/GenBank/DDBJ whole genome shotgun (WGS) entry which is preliminary data.</text>
</comment>
<name>A0A9J6DIP8_RHIMP</name>
<dbReference type="Proteomes" id="UP000821866">
    <property type="component" value="Chromosome 7"/>
</dbReference>
<keyword evidence="1" id="KW-0732">Signal</keyword>